<evidence type="ECO:0000313" key="2">
    <source>
        <dbReference type="Proteomes" id="UP000054558"/>
    </source>
</evidence>
<dbReference type="AlphaFoldDB" id="A0A1Y1IWJ6"/>
<reference evidence="1 2" key="1">
    <citation type="journal article" date="2014" name="Nat. Commun.">
        <title>Klebsormidium flaccidum genome reveals primary factors for plant terrestrial adaptation.</title>
        <authorList>
            <person name="Hori K."/>
            <person name="Maruyama F."/>
            <person name="Fujisawa T."/>
            <person name="Togashi T."/>
            <person name="Yamamoto N."/>
            <person name="Seo M."/>
            <person name="Sato S."/>
            <person name="Yamada T."/>
            <person name="Mori H."/>
            <person name="Tajima N."/>
            <person name="Moriyama T."/>
            <person name="Ikeuchi M."/>
            <person name="Watanabe M."/>
            <person name="Wada H."/>
            <person name="Kobayashi K."/>
            <person name="Saito M."/>
            <person name="Masuda T."/>
            <person name="Sasaki-Sekimoto Y."/>
            <person name="Mashiguchi K."/>
            <person name="Awai K."/>
            <person name="Shimojima M."/>
            <person name="Masuda S."/>
            <person name="Iwai M."/>
            <person name="Nobusawa T."/>
            <person name="Narise T."/>
            <person name="Kondo S."/>
            <person name="Saito H."/>
            <person name="Sato R."/>
            <person name="Murakawa M."/>
            <person name="Ihara Y."/>
            <person name="Oshima-Yamada Y."/>
            <person name="Ohtaka K."/>
            <person name="Satoh M."/>
            <person name="Sonobe K."/>
            <person name="Ishii M."/>
            <person name="Ohtani R."/>
            <person name="Kanamori-Sato M."/>
            <person name="Honoki R."/>
            <person name="Miyazaki D."/>
            <person name="Mochizuki H."/>
            <person name="Umetsu J."/>
            <person name="Higashi K."/>
            <person name="Shibata D."/>
            <person name="Kamiya Y."/>
            <person name="Sato N."/>
            <person name="Nakamura Y."/>
            <person name="Tabata S."/>
            <person name="Ida S."/>
            <person name="Kurokawa K."/>
            <person name="Ohta H."/>
        </authorList>
    </citation>
    <scope>NUCLEOTIDE SEQUENCE [LARGE SCALE GENOMIC DNA]</scope>
    <source>
        <strain evidence="1 2">NIES-2285</strain>
    </source>
</reference>
<accession>A0A1Y1IWJ6</accession>
<proteinExistence type="predicted"/>
<name>A0A1Y1IWJ6_KLENI</name>
<organism evidence="1 2">
    <name type="scientific">Klebsormidium nitens</name>
    <name type="common">Green alga</name>
    <name type="synonym">Ulothrix nitens</name>
    <dbReference type="NCBI Taxonomy" id="105231"/>
    <lineage>
        <taxon>Eukaryota</taxon>
        <taxon>Viridiplantae</taxon>
        <taxon>Streptophyta</taxon>
        <taxon>Klebsormidiophyceae</taxon>
        <taxon>Klebsormidiales</taxon>
        <taxon>Klebsormidiaceae</taxon>
        <taxon>Klebsormidium</taxon>
    </lineage>
</organism>
<dbReference type="Proteomes" id="UP000054558">
    <property type="component" value="Unassembled WGS sequence"/>
</dbReference>
<dbReference type="EMBL" id="DF238032">
    <property type="protein sequence ID" value="GAQ92648.1"/>
    <property type="molecule type" value="Genomic_DNA"/>
</dbReference>
<gene>
    <name evidence="1" type="ORF">KFL_010830045</name>
</gene>
<sequence length="725" mass="79124">MDPNKLREFISARCVTGEGLVVSRRELRDAFMDWNGGMSVPKGLPGAMEEGGYALAFRVYGPERKSTGVYLGLRLQTQQILPRPQVFSVPRGHVVNVPQGHTDLVLNSLFGEFRGASIKRTDDAPPKISILDVITAITGTVNARKTWADLSRRFEDEGTRLNISTARFFGRGQNDTPVTDASGMITIINNLGGSGAAKFRMRFADILVRYLGGDERLIGEIRGIHDGYEMSQSFRMDSDKLRAFVSARCDAGKGLLVARRELRDAFQAWQGGEPVPRGFSEAVEAAGYTIATRAYGPNRKSTGVYVGLGLRPVVEFTAEVVKQTPSLDDVGAVVSIQPTDLVLDHELFGEFRGARIRKTADVPPKISIIDLIAAVTGALNSRKTWHDLSKRFEEEAVTVGNYFAKFPGQGQNDTPVTDARGVVTIINRLGGTRAGKFREKFADTLVRYLGGDETLIGEIRSIRDAQERLPEDHPLRIFGQTVEVERGTEPADPDCDVQRALKRQKLQNELDEEIERGKKNVRAIKLQDCRETVQAKGEIIEILLAGSAAGLPTPPALLGMLNAARHNFASQAIAQLSALTGDVASGSQGGPPALPAPAAPAATAQRVTVLEVGRDVLRLKSDRLVSSHLSKVGLAVGKRWMSISGNGSLDQNGQNEWERTYKEDAIVRKEAVHAITPDMLARHRIRFSQAYLGTNEVGAGQTFNVWTYPKDGAEELIKDAFATTV</sequence>
<protein>
    <submittedName>
        <fullName evidence="1">Uncharacterized protein</fullName>
    </submittedName>
</protein>
<keyword evidence="2" id="KW-1185">Reference proteome</keyword>
<evidence type="ECO:0000313" key="1">
    <source>
        <dbReference type="EMBL" id="GAQ92648.1"/>
    </source>
</evidence>